<name>A0AAV7LRD9_PLEWA</name>
<feature type="signal peptide" evidence="2">
    <location>
        <begin position="1"/>
        <end position="32"/>
    </location>
</feature>
<accession>A0AAV7LRD9</accession>
<protein>
    <submittedName>
        <fullName evidence="3">Uncharacterized protein</fullName>
    </submittedName>
</protein>
<gene>
    <name evidence="3" type="ORF">NDU88_006082</name>
</gene>
<organism evidence="3 4">
    <name type="scientific">Pleurodeles waltl</name>
    <name type="common">Iberian ribbed newt</name>
    <dbReference type="NCBI Taxonomy" id="8319"/>
    <lineage>
        <taxon>Eukaryota</taxon>
        <taxon>Metazoa</taxon>
        <taxon>Chordata</taxon>
        <taxon>Craniata</taxon>
        <taxon>Vertebrata</taxon>
        <taxon>Euteleostomi</taxon>
        <taxon>Amphibia</taxon>
        <taxon>Batrachia</taxon>
        <taxon>Caudata</taxon>
        <taxon>Salamandroidea</taxon>
        <taxon>Salamandridae</taxon>
        <taxon>Pleurodelinae</taxon>
        <taxon>Pleurodeles</taxon>
    </lineage>
</organism>
<feature type="chain" id="PRO_5043350203" evidence="2">
    <location>
        <begin position="33"/>
        <end position="188"/>
    </location>
</feature>
<feature type="compositionally biased region" description="Basic and acidic residues" evidence="1">
    <location>
        <begin position="91"/>
        <end position="112"/>
    </location>
</feature>
<evidence type="ECO:0000256" key="1">
    <source>
        <dbReference type="SAM" id="MobiDB-lite"/>
    </source>
</evidence>
<feature type="compositionally biased region" description="Basic and acidic residues" evidence="1">
    <location>
        <begin position="158"/>
        <end position="179"/>
    </location>
</feature>
<comment type="caution">
    <text evidence="3">The sequence shown here is derived from an EMBL/GenBank/DDBJ whole genome shotgun (WGS) entry which is preliminary data.</text>
</comment>
<evidence type="ECO:0000313" key="4">
    <source>
        <dbReference type="Proteomes" id="UP001066276"/>
    </source>
</evidence>
<keyword evidence="2" id="KW-0732">Signal</keyword>
<evidence type="ECO:0000256" key="2">
    <source>
        <dbReference type="SAM" id="SignalP"/>
    </source>
</evidence>
<proteinExistence type="predicted"/>
<reference evidence="3" key="1">
    <citation type="journal article" date="2022" name="bioRxiv">
        <title>Sequencing and chromosome-scale assembly of the giantPleurodeles waltlgenome.</title>
        <authorList>
            <person name="Brown T."/>
            <person name="Elewa A."/>
            <person name="Iarovenko S."/>
            <person name="Subramanian E."/>
            <person name="Araus A.J."/>
            <person name="Petzold A."/>
            <person name="Susuki M."/>
            <person name="Suzuki K.-i.T."/>
            <person name="Hayashi T."/>
            <person name="Toyoda A."/>
            <person name="Oliveira C."/>
            <person name="Osipova E."/>
            <person name="Leigh N.D."/>
            <person name="Simon A."/>
            <person name="Yun M.H."/>
        </authorList>
    </citation>
    <scope>NUCLEOTIDE SEQUENCE</scope>
    <source>
        <strain evidence="3">20211129_DDA</strain>
        <tissue evidence="3">Liver</tissue>
    </source>
</reference>
<sequence length="188" mass="20883">MHRLQIANSGAQILKSEAVVLLLIPLFRPGSCQTVAGVGDTPLHSGSPVDKEKYPRGALQSADVTSVDINPEVKKEIESKEWAALCEEEAAMPKEPDRTESTTSTGERRKEPTTWTPQGRHLSFSDRTGVRASHVAGGTWLMTGPTTERRTSQRPLQTKREGNSKEIADPEKGKEEKRIEKKKKKRRD</sequence>
<dbReference type="EMBL" id="JANPWB010000015">
    <property type="protein sequence ID" value="KAJ1092972.1"/>
    <property type="molecule type" value="Genomic_DNA"/>
</dbReference>
<evidence type="ECO:0000313" key="3">
    <source>
        <dbReference type="EMBL" id="KAJ1092972.1"/>
    </source>
</evidence>
<feature type="region of interest" description="Disordered" evidence="1">
    <location>
        <begin position="87"/>
        <end position="188"/>
    </location>
</feature>
<dbReference type="Proteomes" id="UP001066276">
    <property type="component" value="Chromosome 11"/>
</dbReference>
<keyword evidence="4" id="KW-1185">Reference proteome</keyword>
<dbReference type="AlphaFoldDB" id="A0AAV7LRD9"/>